<protein>
    <recommendedName>
        <fullName evidence="3">ribonuclease H</fullName>
        <ecNumber evidence="3">3.1.26.4</ecNumber>
    </recommendedName>
</protein>
<dbReference type="Pfam" id="PF00075">
    <property type="entry name" value="RNase_H"/>
    <property type="match status" value="1"/>
</dbReference>
<feature type="domain" description="RNase H type-1" evidence="8">
    <location>
        <begin position="100"/>
        <end position="248"/>
    </location>
</feature>
<dbReference type="PATRIC" id="fig|929558.5.peg.1468"/>
<keyword evidence="7 9" id="KW-0378">Hydrolase</keyword>
<dbReference type="PANTHER" id="PTHR10642">
    <property type="entry name" value="RIBONUCLEASE H1"/>
    <property type="match status" value="1"/>
</dbReference>
<dbReference type="HOGENOM" id="CLU_1036843_0_0_7"/>
<evidence type="ECO:0000256" key="5">
    <source>
        <dbReference type="ARBA" id="ARBA00022723"/>
    </source>
</evidence>
<comment type="catalytic activity">
    <reaction evidence="1">
        <text>Endonucleolytic cleavage to 5'-phosphomonoester.</text>
        <dbReference type="EC" id="3.1.26.4"/>
    </reaction>
</comment>
<comment type="caution">
    <text evidence="9">The sequence shown here is derived from an EMBL/GenBank/DDBJ whole genome shotgun (WGS) entry which is preliminary data.</text>
</comment>
<gene>
    <name evidence="9" type="primary">rnh</name>
    <name evidence="9" type="ORF">SMGD1_1477</name>
</gene>
<dbReference type="AlphaFoldDB" id="B6BHK3"/>
<dbReference type="Gene3D" id="3.30.420.10">
    <property type="entry name" value="Ribonuclease H-like superfamily/Ribonuclease H"/>
    <property type="match status" value="1"/>
</dbReference>
<dbReference type="GO" id="GO:0004523">
    <property type="term" value="F:RNA-DNA hybrid ribonuclease activity"/>
    <property type="evidence" value="ECO:0007669"/>
    <property type="project" value="UniProtKB-EC"/>
</dbReference>
<dbReference type="SUPFAM" id="SSF53098">
    <property type="entry name" value="Ribonuclease H-like"/>
    <property type="match status" value="1"/>
</dbReference>
<sequence>MQIVTKKLLKLGVDEGKEINESQLVLLDLKEDEKSEWRALSLNKQLSDARAELFILLNGVEDKEIQDKIIFNYKALQKFRKEENDKELEVEVKIQMPTSESGNVTIYCDGGCTPNPGKAGSGVAVYRNDTLSELWYGLYEEMGTNNTAELGALYESLLLAQKEAVNGNTVEIKCDSMYSINCIKTWAISWEKKGWTKKGGEIKNLEIIKLSYHLYNSIKNDVTLSHIKAHSGFEGNELADRMTMYTILEKSESFVKYDKEIVVADILNMRAG</sequence>
<dbReference type="InterPro" id="IPR012337">
    <property type="entry name" value="RNaseH-like_sf"/>
</dbReference>
<evidence type="ECO:0000313" key="10">
    <source>
        <dbReference type="Proteomes" id="UP000006431"/>
    </source>
</evidence>
<evidence type="ECO:0000256" key="3">
    <source>
        <dbReference type="ARBA" id="ARBA00012180"/>
    </source>
</evidence>
<dbReference type="Proteomes" id="UP000006431">
    <property type="component" value="Unassembled WGS sequence"/>
</dbReference>
<keyword evidence="4" id="KW-0540">Nuclease</keyword>
<dbReference type="GO" id="GO:0003676">
    <property type="term" value="F:nucleic acid binding"/>
    <property type="evidence" value="ECO:0007669"/>
    <property type="project" value="InterPro"/>
</dbReference>
<keyword evidence="5" id="KW-0479">Metal-binding</keyword>
<dbReference type="InterPro" id="IPR002156">
    <property type="entry name" value="RNaseH_domain"/>
</dbReference>
<evidence type="ECO:0000256" key="6">
    <source>
        <dbReference type="ARBA" id="ARBA00022759"/>
    </source>
</evidence>
<evidence type="ECO:0000256" key="2">
    <source>
        <dbReference type="ARBA" id="ARBA00005300"/>
    </source>
</evidence>
<accession>B6BHK3</accession>
<evidence type="ECO:0000256" key="4">
    <source>
        <dbReference type="ARBA" id="ARBA00022722"/>
    </source>
</evidence>
<name>B6BHK3_SULGG</name>
<comment type="similarity">
    <text evidence="2">Belongs to the RNase H family.</text>
</comment>
<dbReference type="STRING" id="929558.SMGD1_1477"/>
<dbReference type="InterPro" id="IPR036397">
    <property type="entry name" value="RNaseH_sf"/>
</dbReference>
<dbReference type="RefSeq" id="WP_008336041.1">
    <property type="nucleotide sequence ID" value="NZ_AFRZ01000001.1"/>
</dbReference>
<proteinExistence type="inferred from homology"/>
<dbReference type="GO" id="GO:0046872">
    <property type="term" value="F:metal ion binding"/>
    <property type="evidence" value="ECO:0007669"/>
    <property type="project" value="UniProtKB-KW"/>
</dbReference>
<reference evidence="9 10" key="1">
    <citation type="journal article" date="2012" name="Proc. Natl. Acad. Sci. U.S.A.">
        <title>Genome and physiology of a model Epsilonproteobacterium responsible for sulfide detoxification in marine oxygen depletion zones.</title>
        <authorList>
            <person name="Grote J."/>
            <person name="Schott T."/>
            <person name="Bruckner C.G."/>
            <person name="Glockner F.O."/>
            <person name="Jost G."/>
            <person name="Teeling H."/>
            <person name="Labrenz M."/>
            <person name="Jurgens K."/>
        </authorList>
    </citation>
    <scope>NUCLEOTIDE SEQUENCE [LARGE SCALE GENOMIC DNA]</scope>
    <source>
        <strain evidence="9 10">GD1</strain>
    </source>
</reference>
<dbReference type="EC" id="3.1.26.4" evidence="3"/>
<dbReference type="GO" id="GO:0043137">
    <property type="term" value="P:DNA replication, removal of RNA primer"/>
    <property type="evidence" value="ECO:0007669"/>
    <property type="project" value="TreeGrafter"/>
</dbReference>
<dbReference type="eggNOG" id="COG0328">
    <property type="taxonomic scope" value="Bacteria"/>
</dbReference>
<evidence type="ECO:0000259" key="8">
    <source>
        <dbReference type="PROSITE" id="PS50879"/>
    </source>
</evidence>
<keyword evidence="6" id="KW-0255">Endonuclease</keyword>
<keyword evidence="10" id="KW-1185">Reference proteome</keyword>
<organism evidence="9 10">
    <name type="scientific">Sulfurimonas gotlandica (strain DSM 19862 / JCM 16533 / GD1)</name>
    <dbReference type="NCBI Taxonomy" id="929558"/>
    <lineage>
        <taxon>Bacteria</taxon>
        <taxon>Pseudomonadati</taxon>
        <taxon>Campylobacterota</taxon>
        <taxon>Epsilonproteobacteria</taxon>
        <taxon>Campylobacterales</taxon>
        <taxon>Sulfurimonadaceae</taxon>
        <taxon>Sulfurimonas</taxon>
    </lineage>
</organism>
<evidence type="ECO:0000313" key="9">
    <source>
        <dbReference type="EMBL" id="EHP30001.1"/>
    </source>
</evidence>
<dbReference type="PROSITE" id="PS50879">
    <property type="entry name" value="RNASE_H_1"/>
    <property type="match status" value="1"/>
</dbReference>
<accession>H1FT82</accession>
<evidence type="ECO:0000256" key="7">
    <source>
        <dbReference type="ARBA" id="ARBA00022801"/>
    </source>
</evidence>
<dbReference type="InterPro" id="IPR050092">
    <property type="entry name" value="RNase_H"/>
</dbReference>
<dbReference type="EMBL" id="AFRZ01000001">
    <property type="protein sequence ID" value="EHP30001.1"/>
    <property type="molecule type" value="Genomic_DNA"/>
</dbReference>
<dbReference type="OrthoDB" id="7845843at2"/>
<dbReference type="PANTHER" id="PTHR10642:SF26">
    <property type="entry name" value="RIBONUCLEASE H1"/>
    <property type="match status" value="1"/>
</dbReference>
<evidence type="ECO:0000256" key="1">
    <source>
        <dbReference type="ARBA" id="ARBA00000077"/>
    </source>
</evidence>